<feature type="transmembrane region" description="Helical" evidence="1">
    <location>
        <begin position="91"/>
        <end position="110"/>
    </location>
</feature>
<keyword evidence="1" id="KW-0812">Transmembrane</keyword>
<feature type="transmembrane region" description="Helical" evidence="1">
    <location>
        <begin position="52"/>
        <end position="70"/>
    </location>
</feature>
<protein>
    <submittedName>
        <fullName evidence="2">Uncharacterized protein</fullName>
    </submittedName>
</protein>
<keyword evidence="1" id="KW-0472">Membrane</keyword>
<organism evidence="2">
    <name type="scientific">Lygus hesperus</name>
    <name type="common">Western plant bug</name>
    <dbReference type="NCBI Taxonomy" id="30085"/>
    <lineage>
        <taxon>Eukaryota</taxon>
        <taxon>Metazoa</taxon>
        <taxon>Ecdysozoa</taxon>
        <taxon>Arthropoda</taxon>
        <taxon>Hexapoda</taxon>
        <taxon>Insecta</taxon>
        <taxon>Pterygota</taxon>
        <taxon>Neoptera</taxon>
        <taxon>Paraneoptera</taxon>
        <taxon>Hemiptera</taxon>
        <taxon>Heteroptera</taxon>
        <taxon>Panheteroptera</taxon>
        <taxon>Cimicomorpha</taxon>
        <taxon>Miridae</taxon>
        <taxon>Mirini</taxon>
        <taxon>Lygus</taxon>
    </lineage>
</organism>
<dbReference type="AlphaFoldDB" id="A0A146L0B0"/>
<evidence type="ECO:0000313" key="2">
    <source>
        <dbReference type="EMBL" id="JAQ00692.1"/>
    </source>
</evidence>
<gene>
    <name evidence="2" type="ORF">g.93552</name>
</gene>
<accession>A0A146L0B0</accession>
<proteinExistence type="predicted"/>
<sequence>MIDKAVLNTNKCIKCNTTLYHRIVRLIHSAVANIIVIELTLDRVHTPVLRNLHHIIVIIIVIGAVLQHTRCTSSIHIISVKCNLICTVTRLIHGIIVICFIFNITVVVIVQTSSTLFPSRRSCMTRHIFNRRSLSFIMTQSTRLLKHKLPTRHHT</sequence>
<name>A0A146L0B0_LYGHE</name>
<keyword evidence="1" id="KW-1133">Transmembrane helix</keyword>
<reference evidence="2" key="1">
    <citation type="journal article" date="2016" name="Gigascience">
        <title>De novo construction of an expanded transcriptome assembly for the western tarnished plant bug, Lygus hesperus.</title>
        <authorList>
            <person name="Tassone E.E."/>
            <person name="Geib S.M."/>
            <person name="Hall B."/>
            <person name="Fabrick J.A."/>
            <person name="Brent C.S."/>
            <person name="Hull J.J."/>
        </authorList>
    </citation>
    <scope>NUCLEOTIDE SEQUENCE</scope>
</reference>
<dbReference type="EMBL" id="GDHC01017937">
    <property type="protein sequence ID" value="JAQ00692.1"/>
    <property type="molecule type" value="Transcribed_RNA"/>
</dbReference>
<evidence type="ECO:0000256" key="1">
    <source>
        <dbReference type="SAM" id="Phobius"/>
    </source>
</evidence>